<gene>
    <name evidence="6" type="ORF">ACJMK2_040328</name>
</gene>
<dbReference type="PANTHER" id="PTHR23116">
    <property type="entry name" value="PDZ DOMAIN CONTAINING WHIRLIN AND HARMONIN-RELATED"/>
    <property type="match status" value="1"/>
</dbReference>
<feature type="compositionally biased region" description="Basic and acidic residues" evidence="4">
    <location>
        <begin position="751"/>
        <end position="761"/>
    </location>
</feature>
<feature type="compositionally biased region" description="Basic residues" evidence="4">
    <location>
        <begin position="641"/>
        <end position="653"/>
    </location>
</feature>
<dbReference type="GO" id="GO:0042995">
    <property type="term" value="C:cell projection"/>
    <property type="evidence" value="ECO:0007669"/>
    <property type="project" value="UniProtKB-SubCell"/>
</dbReference>
<comment type="caution">
    <text evidence="6">The sequence shown here is derived from an EMBL/GenBank/DDBJ whole genome shotgun (WGS) entry which is preliminary data.</text>
</comment>
<dbReference type="AlphaFoldDB" id="A0ABD3WFV3"/>
<dbReference type="CDD" id="cd06741">
    <property type="entry name" value="PDZ2_FL-whirlin"/>
    <property type="match status" value="1"/>
</dbReference>
<evidence type="ECO:0000313" key="7">
    <source>
        <dbReference type="Proteomes" id="UP001634394"/>
    </source>
</evidence>
<dbReference type="InterPro" id="IPR036034">
    <property type="entry name" value="PDZ_sf"/>
</dbReference>
<accession>A0ABD3WFV3</accession>
<name>A0ABD3WFV3_SINWO</name>
<dbReference type="PROSITE" id="PS50106">
    <property type="entry name" value="PDZ"/>
    <property type="match status" value="3"/>
</dbReference>
<feature type="region of interest" description="Disordered" evidence="4">
    <location>
        <begin position="420"/>
        <end position="439"/>
    </location>
</feature>
<dbReference type="Pfam" id="PF00595">
    <property type="entry name" value="PDZ"/>
    <property type="match status" value="3"/>
</dbReference>
<dbReference type="FunFam" id="2.30.42.10:FF:000087">
    <property type="entry name" value="Whirlin a"/>
    <property type="match status" value="1"/>
</dbReference>
<evidence type="ECO:0000256" key="4">
    <source>
        <dbReference type="SAM" id="MobiDB-lite"/>
    </source>
</evidence>
<comment type="subcellular location">
    <subcellularLocation>
        <location evidence="1">Cell projection</location>
    </subcellularLocation>
</comment>
<feature type="compositionally biased region" description="Low complexity" evidence="4">
    <location>
        <begin position="698"/>
        <end position="708"/>
    </location>
</feature>
<feature type="domain" description="PDZ" evidence="5">
    <location>
        <begin position="322"/>
        <end position="398"/>
    </location>
</feature>
<keyword evidence="7" id="KW-1185">Reference proteome</keyword>
<dbReference type="Gene3D" id="2.30.42.10">
    <property type="match status" value="3"/>
</dbReference>
<dbReference type="InterPro" id="IPR051844">
    <property type="entry name" value="USH2_Complex_Protein"/>
</dbReference>
<feature type="compositionally biased region" description="Polar residues" evidence="4">
    <location>
        <begin position="427"/>
        <end position="439"/>
    </location>
</feature>
<feature type="region of interest" description="Disordered" evidence="4">
    <location>
        <begin position="745"/>
        <end position="776"/>
    </location>
</feature>
<sequence length="1032" mass="114625">MSLFQEPGGKSRFKTMSVNVRRLQEALDMNLDVNEKREFVEILNKYHVNRDNVQYIKALKGILNTPAKKQILPLVRKVIPKSDIEVFDQFTTKGAKKYATLPVKISRKFGRTKVTKMSDFSETLDQIPPHDQIPSQQSTALIDNKSLQTLNKSVSIKSQKSRKSVKSLKSVKPTFRPKSNEVRRIQIKHPKDPDAGYGFSIRGGAEFGVGIYVSLVDKGGLAEIHGLRVGDLLLEVNGISFDGITHEEAAKIIRMSQKIELVVCHVGRIPGSYVVNQMYKWIDPRGRIVSPPPELEQIGYLEHGTLGPKSGLMLLKGEDERKVNVSVHDGQSLGLIIRGGREFGLGIYVSGVDPLSVADSAGIKVGDQILDVNGQSFLDITHAEAVRILKISSHMVIMLKDVGKLPIARRVVDQTNWLDRTPVPRSRQGSRYGTTGQRGSITSKSSFIKGAGSQLMLSTAVRPKWDMLEEQAKHFLNTTEQGRLRHYIRQYQNGNIMVDGLVEALMELLNTQAKRTLMAEVRTIVRARDLGKFDNFSLKREGSVTRQHLTETYSHYSFDGESYSSQKKPQPDINKISTDEYAASSFVFKPRKAEIDGDLEALMLAIENLEGNPKHLQNSLLQITPVPPFKRISPPSSTHSSSRRTSKPPRSLHHSASAGRLSPLSVEINTSSPSLLQPYVPQKSQQLSFHQSMDDIRSISSQSSYRPSHNFHHRSLVDVRSPGHQNHSPLYDIETSYQNNTVADDMPSPFHLHDKSSENRLKSHHRSPKSVADIQPSLSYEHYSTSKPVTEYSPPSTEQIVVAQVHSVPKKHMQAASVPSSSPQTSDDSGVEVNGIGGYETHLPLDRVTISQDRPVVIGESLGRRSLYTGEAEIFEIASPGEVHDSDEDDANSDIMTYPLQLTDNGHTSEKSQKIEEAKKKYGDANFKIVYIYKTKPTLGMAVEGGANTRQPLPRVINIQPGGSAYESRGPKVGHIILEVNGQTLVGLEHLEAAKTIAEAFKDKSENQMELLVTDSNVILTEPETANILMNT</sequence>
<dbReference type="InterPro" id="IPR001478">
    <property type="entry name" value="PDZ"/>
</dbReference>
<dbReference type="Gene3D" id="1.20.1160.20">
    <property type="match status" value="2"/>
</dbReference>
<dbReference type="CDD" id="cd06742">
    <property type="entry name" value="PDZ3_FL-whirlin-like"/>
    <property type="match status" value="1"/>
</dbReference>
<dbReference type="PANTHER" id="PTHR23116:SF29">
    <property type="entry name" value="PDZ DOMAIN-CONTAINING PROTEIN 7"/>
    <property type="match status" value="1"/>
</dbReference>
<keyword evidence="2" id="KW-0677">Repeat</keyword>
<feature type="domain" description="PDZ" evidence="5">
    <location>
        <begin position="929"/>
        <end position="1000"/>
    </location>
</feature>
<organism evidence="6 7">
    <name type="scientific">Sinanodonta woodiana</name>
    <name type="common">Chinese pond mussel</name>
    <name type="synonym">Anodonta woodiana</name>
    <dbReference type="NCBI Taxonomy" id="1069815"/>
    <lineage>
        <taxon>Eukaryota</taxon>
        <taxon>Metazoa</taxon>
        <taxon>Spiralia</taxon>
        <taxon>Lophotrochozoa</taxon>
        <taxon>Mollusca</taxon>
        <taxon>Bivalvia</taxon>
        <taxon>Autobranchia</taxon>
        <taxon>Heteroconchia</taxon>
        <taxon>Palaeoheterodonta</taxon>
        <taxon>Unionida</taxon>
        <taxon>Unionoidea</taxon>
        <taxon>Unionidae</taxon>
        <taxon>Unioninae</taxon>
        <taxon>Sinanodonta</taxon>
    </lineage>
</organism>
<dbReference type="FunFam" id="2.30.42.10:FF:000079">
    <property type="entry name" value="Whirlin a"/>
    <property type="match status" value="1"/>
</dbReference>
<dbReference type="EMBL" id="JBJQND010000007">
    <property type="protein sequence ID" value="KAL3872400.1"/>
    <property type="molecule type" value="Genomic_DNA"/>
</dbReference>
<reference evidence="6 7" key="1">
    <citation type="submission" date="2024-11" db="EMBL/GenBank/DDBJ databases">
        <title>Chromosome-level genome assembly of the freshwater bivalve Anodonta woodiana.</title>
        <authorList>
            <person name="Chen X."/>
        </authorList>
    </citation>
    <scope>NUCLEOTIDE SEQUENCE [LARGE SCALE GENOMIC DNA]</scope>
    <source>
        <strain evidence="6">MN2024</strain>
        <tissue evidence="6">Gills</tissue>
    </source>
</reference>
<evidence type="ECO:0000256" key="2">
    <source>
        <dbReference type="ARBA" id="ARBA00022737"/>
    </source>
</evidence>
<feature type="compositionally biased region" description="Low complexity" evidence="4">
    <location>
        <begin position="630"/>
        <end position="640"/>
    </location>
</feature>
<dbReference type="SUPFAM" id="SSF50156">
    <property type="entry name" value="PDZ domain-like"/>
    <property type="match status" value="3"/>
</dbReference>
<keyword evidence="3" id="KW-0966">Cell projection</keyword>
<evidence type="ECO:0000256" key="1">
    <source>
        <dbReference type="ARBA" id="ARBA00004316"/>
    </source>
</evidence>
<evidence type="ECO:0000313" key="6">
    <source>
        <dbReference type="EMBL" id="KAL3872400.1"/>
    </source>
</evidence>
<dbReference type="Proteomes" id="UP001634394">
    <property type="component" value="Unassembled WGS sequence"/>
</dbReference>
<evidence type="ECO:0000259" key="5">
    <source>
        <dbReference type="PROSITE" id="PS50106"/>
    </source>
</evidence>
<evidence type="ECO:0000256" key="3">
    <source>
        <dbReference type="ARBA" id="ARBA00023273"/>
    </source>
</evidence>
<feature type="region of interest" description="Disordered" evidence="4">
    <location>
        <begin position="626"/>
        <end position="664"/>
    </location>
</feature>
<feature type="region of interest" description="Disordered" evidence="4">
    <location>
        <begin position="681"/>
        <end position="709"/>
    </location>
</feature>
<feature type="domain" description="PDZ" evidence="5">
    <location>
        <begin position="186"/>
        <end position="254"/>
    </location>
</feature>
<protein>
    <recommendedName>
        <fullName evidence="5">PDZ domain-containing protein</fullName>
    </recommendedName>
</protein>
<proteinExistence type="predicted"/>
<dbReference type="SMART" id="SM00228">
    <property type="entry name" value="PDZ"/>
    <property type="match status" value="3"/>
</dbReference>